<name>A0ABX8WVA7_9CYAN</name>
<dbReference type="EMBL" id="CP080598">
    <property type="protein sequence ID" value="QYX30359.1"/>
    <property type="molecule type" value="Genomic_DNA"/>
</dbReference>
<dbReference type="Proteomes" id="UP000826540">
    <property type="component" value="Chromosome"/>
</dbReference>
<proteinExistence type="predicted"/>
<gene>
    <name evidence="1" type="ORF">K2F26_15670</name>
</gene>
<organism evidence="1 2">
    <name type="scientific">Sphaerospermopsis torques-reginae ITEP-024</name>
    <dbReference type="NCBI Taxonomy" id="984208"/>
    <lineage>
        <taxon>Bacteria</taxon>
        <taxon>Bacillati</taxon>
        <taxon>Cyanobacteriota</taxon>
        <taxon>Cyanophyceae</taxon>
        <taxon>Nostocales</taxon>
        <taxon>Aphanizomenonaceae</taxon>
        <taxon>Sphaerospermopsis</taxon>
        <taxon>Sphaerospermopsis torques-reginae</taxon>
    </lineage>
</organism>
<dbReference type="Gene3D" id="3.90.1570.30">
    <property type="match status" value="1"/>
</dbReference>
<dbReference type="SUPFAM" id="SSF52540">
    <property type="entry name" value="P-loop containing nucleoside triphosphate hydrolases"/>
    <property type="match status" value="1"/>
</dbReference>
<accession>A0ABX8WVA7</accession>
<protein>
    <submittedName>
        <fullName evidence="1">Type I restriction enzyme HsdR N-terminal domain-containing protein</fullName>
    </submittedName>
</protein>
<evidence type="ECO:0000313" key="2">
    <source>
        <dbReference type="Proteomes" id="UP000826540"/>
    </source>
</evidence>
<reference evidence="1 2" key="1">
    <citation type="journal article" date="2022" name="J. Am. Chem. Soc.">
        <title>Biosynthesis of Guanitoxin Enables Global Environmental Detection in Freshwater Cyanobacteria.</title>
        <authorList>
            <person name="Lima S.T."/>
            <person name="Fallon T.R."/>
            <person name="Cordoza J.L."/>
            <person name="Chekan J.R."/>
            <person name="Delbaje E."/>
            <person name="Hopiavuori A.R."/>
            <person name="Alvarenga D.O."/>
            <person name="Wood S.M."/>
            <person name="Luhavaya H."/>
            <person name="Baumgartner J.T."/>
            <person name="Dorr F.A."/>
            <person name="Etchegaray A."/>
            <person name="Pinto E."/>
            <person name="McKinnie S.M.K."/>
            <person name="Fiore M.F."/>
            <person name="Moore B.S."/>
        </authorList>
    </citation>
    <scope>NUCLEOTIDE SEQUENCE [LARGE SCALE GENOMIC DNA]</scope>
    <source>
        <strain evidence="1 2">ITEP-024</strain>
    </source>
</reference>
<evidence type="ECO:0000313" key="1">
    <source>
        <dbReference type="EMBL" id="QYX30359.1"/>
    </source>
</evidence>
<keyword evidence="2" id="KW-1185">Reference proteome</keyword>
<dbReference type="RefSeq" id="WP_220608571.1">
    <property type="nucleotide sequence ID" value="NZ_CP080598.1"/>
</dbReference>
<sequence length="731" mass="86310">MDNAQLERLKKLQDLSLGDTEQEVREVFITPLLQELGYESGTKYHIDYEFPSKARLENKTESIKIDYVLSVGNEMKWILEAKRTKESVWNEKYINQAHRYATIKTINVDFYALCNGEEFALFLSKDRPNIPIFHFKRNELIERWDEINAKLSGKSFDTSIDNTSSEIDGEIISPIIYAENFEIDKLPCNPRDFVGREGIITKFWDFIDKVKSNKTFVRFVGFEGDYDIGKSSLILKLQDESKKNHSDSIFFYAVDVTVTQTQLFAAIVIKTAIKKAIEENFIELPEDIFDAIDIKENGLFFEQLPMQKILQNLKDSKKILIIFFDNFGDLLKQTKFEKSYELVYKTFEIFINKITAEKYNIVLGFSWNTGVESYLNEQIAHKWATLKKKREVFQINEFSHKEAEKYINLFTSNLKNQKRKITKKELEELEKFEEWLLQKCYASPWLLRKMFVKFCQADSQFRVPYLKYQHINKLITDMFIDDFKSLSLTQIECLQKIATFADNDTLAGDEKDIKILIEKGFVKRSGFNYDVKTPILREFILDHQVQFPDFSMIYIPKCRISVSLKAFRMLKTVRSKEDLIKKLTDSDEGTIENIIRDLRYLFQIEYDVENDNFIVLEDVLKMDDHEIANYLQAHLKEHLIVKKLNNHPEFKPEYRFYRKKFENLLKEIYFEKSITEKTLSDYTSRILSWLYFAGLIERHDIKPKAVLVIPFNRPGKQQGKLSESELQLSLF</sequence>
<dbReference type="InterPro" id="IPR027417">
    <property type="entry name" value="P-loop_NTPase"/>
</dbReference>